<keyword evidence="2" id="KW-0547">Nucleotide-binding</keyword>
<accession>A0ABT7DZL1</accession>
<organism evidence="6 7">
    <name type="scientific">Parachitinimonas caeni</name>
    <dbReference type="NCBI Taxonomy" id="3031301"/>
    <lineage>
        <taxon>Bacteria</taxon>
        <taxon>Pseudomonadati</taxon>
        <taxon>Pseudomonadota</taxon>
        <taxon>Betaproteobacteria</taxon>
        <taxon>Neisseriales</taxon>
        <taxon>Chitinibacteraceae</taxon>
        <taxon>Parachitinimonas</taxon>
    </lineage>
</organism>
<evidence type="ECO:0000313" key="7">
    <source>
        <dbReference type="Proteomes" id="UP001172778"/>
    </source>
</evidence>
<dbReference type="Gene3D" id="3.30.450.90">
    <property type="match status" value="1"/>
</dbReference>
<comment type="similarity">
    <text evidence="1">Belongs to the GSP E family.</text>
</comment>
<evidence type="ECO:0000256" key="4">
    <source>
        <dbReference type="SAM" id="MobiDB-lite"/>
    </source>
</evidence>
<reference evidence="6" key="1">
    <citation type="submission" date="2023-03" db="EMBL/GenBank/DDBJ databases">
        <title>Chitinimonas shenzhenensis gen. nov., sp. nov., a novel member of family Burkholderiaceae isolated from activated sludge collected in Shen Zhen, China.</title>
        <authorList>
            <person name="Wang X."/>
        </authorList>
    </citation>
    <scope>NUCLEOTIDE SEQUENCE</scope>
    <source>
        <strain evidence="6">DQS-5</strain>
    </source>
</reference>
<gene>
    <name evidence="6" type="ORF">PZA18_15645</name>
</gene>
<dbReference type="RefSeq" id="WP_284101798.1">
    <property type="nucleotide sequence ID" value="NZ_JARRAF010000020.1"/>
</dbReference>
<evidence type="ECO:0000313" key="6">
    <source>
        <dbReference type="EMBL" id="MDK2125488.1"/>
    </source>
</evidence>
<comment type="caution">
    <text evidence="6">The sequence shown here is derived from an EMBL/GenBank/DDBJ whole genome shotgun (WGS) entry which is preliminary data.</text>
</comment>
<dbReference type="InterPro" id="IPR001482">
    <property type="entry name" value="T2SS/T4SS_dom"/>
</dbReference>
<keyword evidence="3" id="KW-0067">ATP-binding</keyword>
<dbReference type="PANTHER" id="PTHR30258:SF1">
    <property type="entry name" value="PROTEIN TRANSPORT PROTEIN HOFB HOMOLOG"/>
    <property type="match status" value="1"/>
</dbReference>
<proteinExistence type="inferred from homology"/>
<name>A0ABT7DZL1_9NEIS</name>
<dbReference type="Proteomes" id="UP001172778">
    <property type="component" value="Unassembled WGS sequence"/>
</dbReference>
<feature type="region of interest" description="Disordered" evidence="4">
    <location>
        <begin position="1"/>
        <end position="84"/>
    </location>
</feature>
<evidence type="ECO:0000256" key="1">
    <source>
        <dbReference type="ARBA" id="ARBA00006611"/>
    </source>
</evidence>
<dbReference type="EMBL" id="JARRAF010000020">
    <property type="protein sequence ID" value="MDK2125488.1"/>
    <property type="molecule type" value="Genomic_DNA"/>
</dbReference>
<dbReference type="Gene3D" id="3.40.50.300">
    <property type="entry name" value="P-loop containing nucleotide triphosphate hydrolases"/>
    <property type="match status" value="1"/>
</dbReference>
<keyword evidence="7" id="KW-1185">Reference proteome</keyword>
<feature type="domain" description="Bacterial type II secretion system protein E" evidence="5">
    <location>
        <begin position="332"/>
        <end position="589"/>
    </location>
</feature>
<evidence type="ECO:0000259" key="5">
    <source>
        <dbReference type="Pfam" id="PF00437"/>
    </source>
</evidence>
<evidence type="ECO:0000256" key="3">
    <source>
        <dbReference type="ARBA" id="ARBA00022840"/>
    </source>
</evidence>
<dbReference type="PANTHER" id="PTHR30258">
    <property type="entry name" value="TYPE II SECRETION SYSTEM PROTEIN GSPE-RELATED"/>
    <property type="match status" value="1"/>
</dbReference>
<dbReference type="Pfam" id="PF00437">
    <property type="entry name" value="T2SSE"/>
    <property type="match status" value="1"/>
</dbReference>
<protein>
    <submittedName>
        <fullName evidence="6">ATPase, T2SS/T4P/T4SS family</fullName>
    </submittedName>
</protein>
<sequence length="639" mass="70321">MFKKLIGGKKPPEEAPKKKRPRPRPEDEDDLFAAGPAEDDEADTDDDTRSADDGAASIRASQQPGQADASREAAEAVPERRARAAAPRIDYIEDVPKHEKVLTLAQGGEIPLAGNLQNDMAAVLVGGRNVLVIVTESRRSSQHTLTLAARIEAAGYRVAGYFPASTAVVQKLNLGEAVKEKRSRAVTSNSQTLFYELISDTIRKHGTDLHLCVRPGNRGAAMIRQHTRIVSLRKVPASELVDVCHAAFNTMSQADSQSQNQFSPDSKSLDTVLEITADQRKVKLRFQWVKTFDGGDAVFRVLPMANSLDFAAPETDADGVISKEFIRQKDRVPTLPDLGYAQSHVDLMELGQARNSGLITVCGVTGSGKSTTIRTLLSYDPDRGKRKRYSLEDPVEYKIYGVSQIAVKRASAGDDSEMLAMANALLRADPDDVMLGEVRTREMGQTLELMVLSGHRVYTTLHTASAFGAVKRLGSDVIGIKREILSDPNFLSLLIYQALLPVLCEHCKLPAQDRLDPKMRTQMERFGLDTRKLFVENPQGCAKCGGVGVKGQTVAAEVVVLNAAMRRMIEHGQLVEAETLWRQSRRAAFDEDDMTGKTALEHALYKVSLGLVDPYEAQRPFTPYPLHEIVPLVKKDERR</sequence>
<feature type="compositionally biased region" description="Basic and acidic residues" evidence="4">
    <location>
        <begin position="69"/>
        <end position="82"/>
    </location>
</feature>
<evidence type="ECO:0000256" key="2">
    <source>
        <dbReference type="ARBA" id="ARBA00022741"/>
    </source>
</evidence>
<feature type="compositionally biased region" description="Acidic residues" evidence="4">
    <location>
        <begin position="26"/>
        <end position="46"/>
    </location>
</feature>
<dbReference type="InterPro" id="IPR027417">
    <property type="entry name" value="P-loop_NTPase"/>
</dbReference>
<dbReference type="SUPFAM" id="SSF52540">
    <property type="entry name" value="P-loop containing nucleoside triphosphate hydrolases"/>
    <property type="match status" value="1"/>
</dbReference>